<dbReference type="InterPro" id="IPR050465">
    <property type="entry name" value="UPF0194_transport"/>
</dbReference>
<dbReference type="PANTHER" id="PTHR32347">
    <property type="entry name" value="EFFLUX SYSTEM COMPONENT YKNX-RELATED"/>
    <property type="match status" value="1"/>
</dbReference>
<sequence>MVEVETVKEENFIQVTAEVQSQGTIKISVDEKKKLKQLFVKEGDVLKKGDPIVSLELEDANEDISKLSQDLELAKISLEKQSMSVRLSKEELKEAQVLFNAKAILEDDLKKAKFKYENDILSLKEIELKVHQIKSQLDYIKSNKLIVITSTINGTVYKCPDIGFSQLSRDKQIIEVFSNENLNLVFYVKPSDFKNINVGMTVQGFYSEGEKNEIYGVVSVKVPYPDQDSIKKGVLRYKVVARITSEMDDILVGEKIDAFVLSGESTTRHYVPFNIYIEDKDNVQYLETFDAYGNQQLVKANFGAVKNGKVEVVGVDLNGFKVKVANNDSTSD</sequence>
<keyword evidence="4" id="KW-1185">Reference proteome</keyword>
<evidence type="ECO:0000313" key="4">
    <source>
        <dbReference type="Proteomes" id="UP000190162"/>
    </source>
</evidence>
<dbReference type="EMBL" id="FUXU01000129">
    <property type="protein sequence ID" value="SKA70500.1"/>
    <property type="molecule type" value="Genomic_DNA"/>
</dbReference>
<name>A0A1T4VZQ7_9GAMM</name>
<dbReference type="Proteomes" id="UP000190162">
    <property type="component" value="Unassembled WGS sequence"/>
</dbReference>
<protein>
    <submittedName>
        <fullName evidence="3">Multidrug efflux pump subunit AcrA (Membrane-fusion protein)</fullName>
    </submittedName>
</protein>
<comment type="subcellular location">
    <subcellularLocation>
        <location evidence="1">Cell envelope</location>
    </subcellularLocation>
</comment>
<dbReference type="Gene3D" id="2.40.50.100">
    <property type="match status" value="1"/>
</dbReference>
<gene>
    <name evidence="3" type="ORF">SAMN02745132_04579</name>
</gene>
<organism evidence="3 4">
    <name type="scientific">Enterovibrio nigricans DSM 22720</name>
    <dbReference type="NCBI Taxonomy" id="1121868"/>
    <lineage>
        <taxon>Bacteria</taxon>
        <taxon>Pseudomonadati</taxon>
        <taxon>Pseudomonadota</taxon>
        <taxon>Gammaproteobacteria</taxon>
        <taxon>Vibrionales</taxon>
        <taxon>Vibrionaceae</taxon>
        <taxon>Enterovibrio</taxon>
    </lineage>
</organism>
<evidence type="ECO:0000256" key="1">
    <source>
        <dbReference type="ARBA" id="ARBA00004196"/>
    </source>
</evidence>
<accession>A0A1T4VZQ7</accession>
<reference evidence="4" key="1">
    <citation type="submission" date="2017-02" db="EMBL/GenBank/DDBJ databases">
        <authorList>
            <person name="Varghese N."/>
            <person name="Submissions S."/>
        </authorList>
    </citation>
    <scope>NUCLEOTIDE SEQUENCE [LARGE SCALE GENOMIC DNA]</scope>
    <source>
        <strain evidence="4">DSM 22720</strain>
    </source>
</reference>
<dbReference type="GO" id="GO:0030313">
    <property type="term" value="C:cell envelope"/>
    <property type="evidence" value="ECO:0007669"/>
    <property type="project" value="UniProtKB-SubCell"/>
</dbReference>
<evidence type="ECO:0000256" key="2">
    <source>
        <dbReference type="ARBA" id="ARBA00023054"/>
    </source>
</evidence>
<keyword evidence="2" id="KW-0175">Coiled coil</keyword>
<evidence type="ECO:0000313" key="3">
    <source>
        <dbReference type="EMBL" id="SKA70500.1"/>
    </source>
</evidence>
<dbReference type="AlphaFoldDB" id="A0A1T4VZQ7"/>
<proteinExistence type="predicted"/>
<dbReference type="Gene3D" id="1.10.287.470">
    <property type="entry name" value="Helix hairpin bin"/>
    <property type="match status" value="1"/>
</dbReference>